<comment type="caution">
    <text evidence="1">The sequence shown here is derived from an EMBL/GenBank/DDBJ whole genome shotgun (WGS) entry which is preliminary data.</text>
</comment>
<dbReference type="InterPro" id="IPR027417">
    <property type="entry name" value="P-loop_NTPase"/>
</dbReference>
<dbReference type="Gene3D" id="3.40.50.300">
    <property type="entry name" value="P-loop containing nucleotide triphosphate hydrolases"/>
    <property type="match status" value="1"/>
</dbReference>
<dbReference type="Proteomes" id="UP000602905">
    <property type="component" value="Unassembled WGS sequence"/>
</dbReference>
<organism evidence="1 2">
    <name type="scientific">Rhizoctonia solani</name>
    <dbReference type="NCBI Taxonomy" id="456999"/>
    <lineage>
        <taxon>Eukaryota</taxon>
        <taxon>Fungi</taxon>
        <taxon>Dikarya</taxon>
        <taxon>Basidiomycota</taxon>
        <taxon>Agaricomycotina</taxon>
        <taxon>Agaricomycetes</taxon>
        <taxon>Cantharellales</taxon>
        <taxon>Ceratobasidiaceae</taxon>
        <taxon>Rhizoctonia</taxon>
    </lineage>
</organism>
<proteinExistence type="predicted"/>
<dbReference type="PANTHER" id="PTHR35517:SF1">
    <property type="entry name" value="PROTEIN ARGININE N-METHYLTRANSFERASE SFM1"/>
    <property type="match status" value="1"/>
</dbReference>
<name>A0A8H7HKD4_9AGAM</name>
<protein>
    <submittedName>
        <fullName evidence="1">Uncharacterized protein</fullName>
    </submittedName>
</protein>
<evidence type="ECO:0000313" key="2">
    <source>
        <dbReference type="Proteomes" id="UP000602905"/>
    </source>
</evidence>
<dbReference type="EMBL" id="JACYCD010000692">
    <property type="protein sequence ID" value="KAF8688580.1"/>
    <property type="molecule type" value="Genomic_DNA"/>
</dbReference>
<dbReference type="InterPro" id="IPR007364">
    <property type="entry name" value="SFM1-like"/>
</dbReference>
<feature type="non-terminal residue" evidence="1">
    <location>
        <position position="1"/>
    </location>
</feature>
<reference evidence="1" key="1">
    <citation type="submission" date="2020-09" db="EMBL/GenBank/DDBJ databases">
        <title>Comparative genome analyses of four rice-infecting Rhizoctonia solani isolates reveal extensive enrichment of homogalacturonan modification genes.</title>
        <authorList>
            <person name="Lee D.-Y."/>
            <person name="Jeon J."/>
            <person name="Kim K.-T."/>
            <person name="Cheong K."/>
            <person name="Song H."/>
            <person name="Choi G."/>
            <person name="Ko J."/>
            <person name="Opiyo S.O."/>
            <person name="Zuo S."/>
            <person name="Madhav S."/>
            <person name="Lee Y.-H."/>
            <person name="Wang G.-L."/>
        </authorList>
    </citation>
    <scope>NUCLEOTIDE SEQUENCE</scope>
    <source>
        <strain evidence="1">AG1-IA WGL</strain>
    </source>
</reference>
<dbReference type="AlphaFoldDB" id="A0A8H7HKD4"/>
<dbReference type="SUPFAM" id="SSF52540">
    <property type="entry name" value="P-loop containing nucleoside triphosphate hydrolases"/>
    <property type="match status" value="1"/>
</dbReference>
<dbReference type="Pfam" id="PF04252">
    <property type="entry name" value="SFM1-like"/>
    <property type="match status" value="1"/>
</dbReference>
<dbReference type="GO" id="GO:0035241">
    <property type="term" value="F:protein-arginine omega-N monomethyltransferase activity"/>
    <property type="evidence" value="ECO:0007669"/>
    <property type="project" value="TreeGrafter"/>
</dbReference>
<dbReference type="CDD" id="cd18090">
    <property type="entry name" value="Arginine_MT_Sfm1"/>
    <property type="match status" value="1"/>
</dbReference>
<dbReference type="OrthoDB" id="347435at2759"/>
<sequence length="549" mass="61691">MASHTFVIEHMEEDDEESKAVPPWVYLEYRQMIAIAGATSSILFTHLSSSSRTALNSALESVPNSSKFEVHSLGILDVMKQHGVDLNQVCLLDPKAEKELSPSDGDNFSWFLFGGILGDDPPRDRTSELRKLGFPNRHLGSVQMTTDTALGVTKRVVVDKVPLQDLPYVDHPTIRFNAKESVEMPFRYITDSKGEPILPEGMKALLKVVSQRRFQDEMLYVILGANSIFHLISIPCSTWTCPHTLSIPPLAYAPTSSLKKSPHQNSSVLYLRDFKDHKEVVRKTTLTNQIKTILGTLPTPIHTIVFSIDDLYLPYDGLIQLGRTHPDNALLQGRGLPGSHDPVLGATILERLSRINAGDDTSISLPVFDKSAYQGFGDRSSETVEVWAPVDVVILEGWCFGFQPLSPAELEKRYGEPGAEGGADENSPSHQYFKSHSIKSLEAINGSLKNYADLWYRYFTHFIQASMRGCLARDLYDVFEWRLQQEHAMKLKNGGRGMTDEEVHSFVARYMPGYELFQDTIESPNNPWIRHGLKVVLDKQRAVVRTEQF</sequence>
<dbReference type="PANTHER" id="PTHR35517">
    <property type="entry name" value="PROTEIN ARGININE N-METHYLTRANSFERASE SFM1"/>
    <property type="match status" value="1"/>
</dbReference>
<accession>A0A8H7HKD4</accession>
<gene>
    <name evidence="1" type="ORF">RHS03_09547</name>
</gene>
<evidence type="ECO:0000313" key="1">
    <source>
        <dbReference type="EMBL" id="KAF8688580.1"/>
    </source>
</evidence>